<comment type="caution">
    <text evidence="7">The sequence shown here is derived from an EMBL/GenBank/DDBJ whole genome shotgun (WGS) entry which is preliminary data.</text>
</comment>
<evidence type="ECO:0000313" key="7">
    <source>
        <dbReference type="EMBL" id="PQA60958.1"/>
    </source>
</evidence>
<dbReference type="Pfam" id="PF04542">
    <property type="entry name" value="Sigma70_r2"/>
    <property type="match status" value="1"/>
</dbReference>
<evidence type="ECO:0000256" key="1">
    <source>
        <dbReference type="ARBA" id="ARBA00010641"/>
    </source>
</evidence>
<feature type="domain" description="RNA polymerase sigma factor 70 region 4 type 2" evidence="6">
    <location>
        <begin position="125"/>
        <end position="177"/>
    </location>
</feature>
<dbReference type="InterPro" id="IPR036388">
    <property type="entry name" value="WH-like_DNA-bd_sf"/>
</dbReference>
<evidence type="ECO:0000256" key="3">
    <source>
        <dbReference type="ARBA" id="ARBA00023082"/>
    </source>
</evidence>
<accession>A0A2S7ITJ7</accession>
<organism evidence="7 8">
    <name type="scientific">Siphonobacter curvatus</name>
    <dbReference type="NCBI Taxonomy" id="2094562"/>
    <lineage>
        <taxon>Bacteria</taxon>
        <taxon>Pseudomonadati</taxon>
        <taxon>Bacteroidota</taxon>
        <taxon>Cytophagia</taxon>
        <taxon>Cytophagales</taxon>
        <taxon>Cytophagaceae</taxon>
        <taxon>Siphonobacter</taxon>
    </lineage>
</organism>
<name>A0A2S7ITJ7_9BACT</name>
<dbReference type="EMBL" id="PTRA01000001">
    <property type="protein sequence ID" value="PQA60958.1"/>
    <property type="molecule type" value="Genomic_DNA"/>
</dbReference>
<dbReference type="RefSeq" id="WP_104713799.1">
    <property type="nucleotide sequence ID" value="NZ_PTRA01000001.1"/>
</dbReference>
<sequence>MIKITPAELLPLLQGCARNERKSQERLYRLFYSFAMSIASRYCPTKEESLEVVNDGFLKVFHGMTHYQIEKHEPVPSFVGYFKKIIIHTAIDQYRSIIKHSHQVNLEEGITVSHTESPLDGLAYEELIGLVQQLTPGYRAVFNLYVIDGYSHEEVAKQLGINVGTSKSNLAKARQHLRELLKQSHEERSSKYV</sequence>
<keyword evidence="4" id="KW-0804">Transcription</keyword>
<dbReference type="Gene3D" id="1.10.1740.10">
    <property type="match status" value="1"/>
</dbReference>
<dbReference type="GO" id="GO:0016987">
    <property type="term" value="F:sigma factor activity"/>
    <property type="evidence" value="ECO:0007669"/>
    <property type="project" value="UniProtKB-KW"/>
</dbReference>
<dbReference type="Proteomes" id="UP000239590">
    <property type="component" value="Unassembled WGS sequence"/>
</dbReference>
<gene>
    <name evidence="7" type="ORF">C5O19_02070</name>
</gene>
<dbReference type="Gene3D" id="1.10.10.10">
    <property type="entry name" value="Winged helix-like DNA-binding domain superfamily/Winged helix DNA-binding domain"/>
    <property type="match status" value="1"/>
</dbReference>
<feature type="domain" description="RNA polymerase sigma-70 region 2" evidence="5">
    <location>
        <begin position="27"/>
        <end position="96"/>
    </location>
</feature>
<dbReference type="GO" id="GO:0006352">
    <property type="term" value="P:DNA-templated transcription initiation"/>
    <property type="evidence" value="ECO:0007669"/>
    <property type="project" value="InterPro"/>
</dbReference>
<comment type="similarity">
    <text evidence="1">Belongs to the sigma-70 factor family. ECF subfamily.</text>
</comment>
<dbReference type="InterPro" id="IPR013324">
    <property type="entry name" value="RNA_pol_sigma_r3/r4-like"/>
</dbReference>
<dbReference type="SUPFAM" id="SSF88659">
    <property type="entry name" value="Sigma3 and sigma4 domains of RNA polymerase sigma factors"/>
    <property type="match status" value="1"/>
</dbReference>
<dbReference type="Pfam" id="PF08281">
    <property type="entry name" value="Sigma70_r4_2"/>
    <property type="match status" value="1"/>
</dbReference>
<dbReference type="InterPro" id="IPR013249">
    <property type="entry name" value="RNA_pol_sigma70_r4_t2"/>
</dbReference>
<dbReference type="GO" id="GO:0003677">
    <property type="term" value="F:DNA binding"/>
    <property type="evidence" value="ECO:0007669"/>
    <property type="project" value="InterPro"/>
</dbReference>
<evidence type="ECO:0000313" key="8">
    <source>
        <dbReference type="Proteomes" id="UP000239590"/>
    </source>
</evidence>
<evidence type="ECO:0000256" key="4">
    <source>
        <dbReference type="ARBA" id="ARBA00023163"/>
    </source>
</evidence>
<dbReference type="NCBIfam" id="TIGR02937">
    <property type="entry name" value="sigma70-ECF"/>
    <property type="match status" value="1"/>
</dbReference>
<dbReference type="SUPFAM" id="SSF88946">
    <property type="entry name" value="Sigma2 domain of RNA polymerase sigma factors"/>
    <property type="match status" value="1"/>
</dbReference>
<dbReference type="InterPro" id="IPR039425">
    <property type="entry name" value="RNA_pol_sigma-70-like"/>
</dbReference>
<dbReference type="OrthoDB" id="941544at2"/>
<proteinExistence type="inferred from homology"/>
<dbReference type="InterPro" id="IPR013325">
    <property type="entry name" value="RNA_pol_sigma_r2"/>
</dbReference>
<dbReference type="CDD" id="cd06171">
    <property type="entry name" value="Sigma70_r4"/>
    <property type="match status" value="1"/>
</dbReference>
<protein>
    <submittedName>
        <fullName evidence="7">RNA polymerase subunit sigma-70</fullName>
    </submittedName>
</protein>
<keyword evidence="3" id="KW-0731">Sigma factor</keyword>
<evidence type="ECO:0000259" key="5">
    <source>
        <dbReference type="Pfam" id="PF04542"/>
    </source>
</evidence>
<dbReference type="InterPro" id="IPR014284">
    <property type="entry name" value="RNA_pol_sigma-70_dom"/>
</dbReference>
<dbReference type="InterPro" id="IPR007627">
    <property type="entry name" value="RNA_pol_sigma70_r2"/>
</dbReference>
<dbReference type="AlphaFoldDB" id="A0A2S7ITJ7"/>
<dbReference type="PANTHER" id="PTHR43133">
    <property type="entry name" value="RNA POLYMERASE ECF-TYPE SIGMA FACTO"/>
    <property type="match status" value="1"/>
</dbReference>
<keyword evidence="8" id="KW-1185">Reference proteome</keyword>
<reference evidence="8" key="1">
    <citation type="submission" date="2018-02" db="EMBL/GenBank/DDBJ databases">
        <title>Genome sequencing of Solimonas sp. HR-BB.</title>
        <authorList>
            <person name="Lee Y."/>
            <person name="Jeon C.O."/>
        </authorList>
    </citation>
    <scope>NUCLEOTIDE SEQUENCE [LARGE SCALE GENOMIC DNA]</scope>
    <source>
        <strain evidence="8">HR-U</strain>
    </source>
</reference>
<evidence type="ECO:0000256" key="2">
    <source>
        <dbReference type="ARBA" id="ARBA00023015"/>
    </source>
</evidence>
<evidence type="ECO:0000259" key="6">
    <source>
        <dbReference type="Pfam" id="PF08281"/>
    </source>
</evidence>
<keyword evidence="2" id="KW-0805">Transcription regulation</keyword>
<dbReference type="PANTHER" id="PTHR43133:SF46">
    <property type="entry name" value="RNA POLYMERASE SIGMA-70 FACTOR ECF SUBFAMILY"/>
    <property type="match status" value="1"/>
</dbReference>